<sequence>MSENVNSQYTQSLGSADIDSSSDRTHATNYSSHEGNMPVYGRSLVYGNQNTFDAGDNYYQPQSHTIDAETISMAARQPGQSYYMPPYTSNMMRPPSLPMVDTNFSYIPNTQPPTSWSNSANTPFNPMPPSPFPFYPENKAAALAYDQNQLDHASYASPYSLTPGEAHFMMGPRVDDTVAIGGGLVADSPYSPTGPNNFLDDTVAIDGGFVADNPSSSSSHLPAFPIRKTVGSLKVKQQANSKRKTTATFRCKYCGSDFTAKHNLQYHENSHEGKKPYPCPYCIDKAFTVPRSRDRHVKTCKEKPKT</sequence>
<feature type="region of interest" description="Disordered" evidence="8">
    <location>
        <begin position="1"/>
        <end position="34"/>
    </location>
</feature>
<feature type="domain" description="C2H2-type" evidence="9">
    <location>
        <begin position="249"/>
        <end position="276"/>
    </location>
</feature>
<accession>A0AA38PII5</accession>
<dbReference type="AlphaFoldDB" id="A0AA38PII5"/>
<comment type="caution">
    <text evidence="10">The sequence shown here is derived from an EMBL/GenBank/DDBJ whole genome shotgun (WGS) entry which is preliminary data.</text>
</comment>
<evidence type="ECO:0000313" key="11">
    <source>
        <dbReference type="Proteomes" id="UP001163846"/>
    </source>
</evidence>
<feature type="compositionally biased region" description="Polar residues" evidence="8">
    <location>
        <begin position="1"/>
        <end position="14"/>
    </location>
</feature>
<evidence type="ECO:0000256" key="3">
    <source>
        <dbReference type="ARBA" id="ARBA00022737"/>
    </source>
</evidence>
<organism evidence="10 11">
    <name type="scientific">Lentinula raphanica</name>
    <dbReference type="NCBI Taxonomy" id="153919"/>
    <lineage>
        <taxon>Eukaryota</taxon>
        <taxon>Fungi</taxon>
        <taxon>Dikarya</taxon>
        <taxon>Basidiomycota</taxon>
        <taxon>Agaricomycotina</taxon>
        <taxon>Agaricomycetes</taxon>
        <taxon>Agaricomycetidae</taxon>
        <taxon>Agaricales</taxon>
        <taxon>Marasmiineae</taxon>
        <taxon>Omphalotaceae</taxon>
        <taxon>Lentinula</taxon>
    </lineage>
</organism>
<dbReference type="Proteomes" id="UP001163846">
    <property type="component" value="Unassembled WGS sequence"/>
</dbReference>
<dbReference type="PROSITE" id="PS50157">
    <property type="entry name" value="ZINC_FINGER_C2H2_2"/>
    <property type="match status" value="1"/>
</dbReference>
<name>A0AA38PII5_9AGAR</name>
<dbReference type="InterPro" id="IPR050331">
    <property type="entry name" value="Zinc_finger"/>
</dbReference>
<evidence type="ECO:0000259" key="9">
    <source>
        <dbReference type="PROSITE" id="PS50157"/>
    </source>
</evidence>
<evidence type="ECO:0000256" key="2">
    <source>
        <dbReference type="ARBA" id="ARBA00022723"/>
    </source>
</evidence>
<dbReference type="InterPro" id="IPR036236">
    <property type="entry name" value="Znf_C2H2_sf"/>
</dbReference>
<keyword evidence="11" id="KW-1185">Reference proteome</keyword>
<evidence type="ECO:0000256" key="4">
    <source>
        <dbReference type="ARBA" id="ARBA00022771"/>
    </source>
</evidence>
<comment type="subcellular location">
    <subcellularLocation>
        <location evidence="1">Nucleus</location>
    </subcellularLocation>
</comment>
<dbReference type="PROSITE" id="PS00028">
    <property type="entry name" value="ZINC_FINGER_C2H2_1"/>
    <property type="match status" value="1"/>
</dbReference>
<dbReference type="PANTHER" id="PTHR16515:SF49">
    <property type="entry name" value="GASTRULA ZINC FINGER PROTEIN XLCGF49.1-LIKE-RELATED"/>
    <property type="match status" value="1"/>
</dbReference>
<evidence type="ECO:0000256" key="5">
    <source>
        <dbReference type="ARBA" id="ARBA00022833"/>
    </source>
</evidence>
<dbReference type="PANTHER" id="PTHR16515">
    <property type="entry name" value="PR DOMAIN ZINC FINGER PROTEIN"/>
    <property type="match status" value="1"/>
</dbReference>
<evidence type="ECO:0000256" key="1">
    <source>
        <dbReference type="ARBA" id="ARBA00004123"/>
    </source>
</evidence>
<keyword evidence="5" id="KW-0862">Zinc</keyword>
<proteinExistence type="predicted"/>
<keyword evidence="2" id="KW-0479">Metal-binding</keyword>
<dbReference type="GO" id="GO:0010468">
    <property type="term" value="P:regulation of gene expression"/>
    <property type="evidence" value="ECO:0007669"/>
    <property type="project" value="TreeGrafter"/>
</dbReference>
<dbReference type="EMBL" id="MU805978">
    <property type="protein sequence ID" value="KAJ3843356.1"/>
    <property type="molecule type" value="Genomic_DNA"/>
</dbReference>
<evidence type="ECO:0000313" key="10">
    <source>
        <dbReference type="EMBL" id="KAJ3843356.1"/>
    </source>
</evidence>
<keyword evidence="3" id="KW-0677">Repeat</keyword>
<evidence type="ECO:0000256" key="8">
    <source>
        <dbReference type="SAM" id="MobiDB-lite"/>
    </source>
</evidence>
<dbReference type="SUPFAM" id="SSF57667">
    <property type="entry name" value="beta-beta-alpha zinc fingers"/>
    <property type="match status" value="1"/>
</dbReference>
<dbReference type="GO" id="GO:0008270">
    <property type="term" value="F:zinc ion binding"/>
    <property type="evidence" value="ECO:0007669"/>
    <property type="project" value="UniProtKB-KW"/>
</dbReference>
<dbReference type="InterPro" id="IPR013087">
    <property type="entry name" value="Znf_C2H2_type"/>
</dbReference>
<protein>
    <recommendedName>
        <fullName evidence="9">C2H2-type domain-containing protein</fullName>
    </recommendedName>
</protein>
<keyword evidence="6" id="KW-0539">Nucleus</keyword>
<dbReference type="GO" id="GO:0005634">
    <property type="term" value="C:nucleus"/>
    <property type="evidence" value="ECO:0007669"/>
    <property type="project" value="UniProtKB-SubCell"/>
</dbReference>
<evidence type="ECO:0000256" key="6">
    <source>
        <dbReference type="ARBA" id="ARBA00023242"/>
    </source>
</evidence>
<dbReference type="Gene3D" id="3.30.160.60">
    <property type="entry name" value="Classic Zinc Finger"/>
    <property type="match status" value="1"/>
</dbReference>
<keyword evidence="4 7" id="KW-0863">Zinc-finger</keyword>
<reference evidence="10" key="1">
    <citation type="submission" date="2022-08" db="EMBL/GenBank/DDBJ databases">
        <authorList>
            <consortium name="DOE Joint Genome Institute"/>
            <person name="Min B."/>
            <person name="Riley R."/>
            <person name="Sierra-Patev S."/>
            <person name="Naranjo-Ortiz M."/>
            <person name="Looney B."/>
            <person name="Konkel Z."/>
            <person name="Slot J.C."/>
            <person name="Sakamoto Y."/>
            <person name="Steenwyk J.L."/>
            <person name="Rokas A."/>
            <person name="Carro J."/>
            <person name="Camarero S."/>
            <person name="Ferreira P."/>
            <person name="Molpeceres G."/>
            <person name="Ruiz-Duenas F.J."/>
            <person name="Serrano A."/>
            <person name="Henrissat B."/>
            <person name="Drula E."/>
            <person name="Hughes K.W."/>
            <person name="Mata J.L."/>
            <person name="Ishikawa N.K."/>
            <person name="Vargas-Isla R."/>
            <person name="Ushijima S."/>
            <person name="Smith C.A."/>
            <person name="Ahrendt S."/>
            <person name="Andreopoulos W."/>
            <person name="He G."/>
            <person name="Labutti K."/>
            <person name="Lipzen A."/>
            <person name="Ng V."/>
            <person name="Sandor L."/>
            <person name="Barry K."/>
            <person name="Martinez A.T."/>
            <person name="Xiao Y."/>
            <person name="Gibbons J.G."/>
            <person name="Terashima K."/>
            <person name="Hibbett D.S."/>
            <person name="Grigoriev I.V."/>
        </authorList>
    </citation>
    <scope>NUCLEOTIDE SEQUENCE</scope>
    <source>
        <strain evidence="10">TFB9207</strain>
    </source>
</reference>
<evidence type="ECO:0000256" key="7">
    <source>
        <dbReference type="PROSITE-ProRule" id="PRU00042"/>
    </source>
</evidence>
<gene>
    <name evidence="10" type="ORF">F5878DRAFT_292664</name>
</gene>